<reference evidence="3" key="1">
    <citation type="journal article" date="2021" name="Syst. Appl. Microbiol.">
        <title>Roseomonas hellenica sp. nov., isolated from roots of wild-growing Alkanna tinctoria.</title>
        <authorList>
            <person name="Rat A."/>
            <person name="Naranjo H.D."/>
            <person name="Lebbe L."/>
            <person name="Cnockaert M."/>
            <person name="Krigas N."/>
            <person name="Grigoriadou K."/>
            <person name="Maloupa E."/>
            <person name="Willems A."/>
        </authorList>
    </citation>
    <scope>NUCLEOTIDE SEQUENCE [LARGE SCALE GENOMIC DNA]</scope>
    <source>
        <strain evidence="3">LMG 31523</strain>
    </source>
</reference>
<sequence>MANGEKWDRGADFQAARYPGLAYRDCYSRIHGFLREEQNIRKALEALQTATNGMDGKRFQAYLAAEEQRFGFSRTLGVIPAGPLLSPNAFWGYLMRGEPLVDHSASDAGGHGVLTHRVQWVLLGQWNERTASLRTPTPMLYRNLADPNARALRGPGKSGPIFDSVWDELFDSEEWNATSPEQSFGYAKLHYPGLRSRWEWSP</sequence>
<feature type="domain" description="DUF5636" evidence="1">
    <location>
        <begin position="29"/>
        <end position="181"/>
    </location>
</feature>
<organism evidence="2 3">
    <name type="scientific">Plastoroseomonas hellenica</name>
    <dbReference type="NCBI Taxonomy" id="2687306"/>
    <lineage>
        <taxon>Bacteria</taxon>
        <taxon>Pseudomonadati</taxon>
        <taxon>Pseudomonadota</taxon>
        <taxon>Alphaproteobacteria</taxon>
        <taxon>Acetobacterales</taxon>
        <taxon>Acetobacteraceae</taxon>
        <taxon>Plastoroseomonas</taxon>
    </lineage>
</organism>
<name>A0ABS5EV60_9PROT</name>
<dbReference type="Pfam" id="PF18686">
    <property type="entry name" value="DUF5636"/>
    <property type="match status" value="1"/>
</dbReference>
<dbReference type="EMBL" id="JAAGBB010000005">
    <property type="protein sequence ID" value="MBR0663840.1"/>
    <property type="molecule type" value="Genomic_DNA"/>
</dbReference>
<evidence type="ECO:0000259" key="1">
    <source>
        <dbReference type="Pfam" id="PF18686"/>
    </source>
</evidence>
<dbReference type="RefSeq" id="WP_211851431.1">
    <property type="nucleotide sequence ID" value="NZ_JAAGBB010000005.1"/>
</dbReference>
<keyword evidence="3" id="KW-1185">Reference proteome</keyword>
<gene>
    <name evidence="2" type="ORF">GXW71_05655</name>
</gene>
<dbReference type="InterPro" id="IPR040708">
    <property type="entry name" value="DUF5636"/>
</dbReference>
<proteinExistence type="predicted"/>
<dbReference type="Proteomes" id="UP001196870">
    <property type="component" value="Unassembled WGS sequence"/>
</dbReference>
<protein>
    <recommendedName>
        <fullName evidence="1">DUF5636 domain-containing protein</fullName>
    </recommendedName>
</protein>
<evidence type="ECO:0000313" key="2">
    <source>
        <dbReference type="EMBL" id="MBR0663840.1"/>
    </source>
</evidence>
<accession>A0ABS5EV60</accession>
<evidence type="ECO:0000313" key="3">
    <source>
        <dbReference type="Proteomes" id="UP001196870"/>
    </source>
</evidence>
<comment type="caution">
    <text evidence="2">The sequence shown here is derived from an EMBL/GenBank/DDBJ whole genome shotgun (WGS) entry which is preliminary data.</text>
</comment>